<dbReference type="Pfam" id="PF10324">
    <property type="entry name" value="7TM_GPCR_Srw"/>
    <property type="match status" value="1"/>
</dbReference>
<dbReference type="PROSITE" id="PS50262">
    <property type="entry name" value="G_PROTEIN_RECEP_F1_2"/>
    <property type="match status" value="1"/>
</dbReference>
<proteinExistence type="predicted"/>
<evidence type="ECO:0000256" key="5">
    <source>
        <dbReference type="SAM" id="Phobius"/>
    </source>
</evidence>
<organism evidence="7 8">
    <name type="scientific">Plakobranchus ocellatus</name>
    <dbReference type="NCBI Taxonomy" id="259542"/>
    <lineage>
        <taxon>Eukaryota</taxon>
        <taxon>Metazoa</taxon>
        <taxon>Spiralia</taxon>
        <taxon>Lophotrochozoa</taxon>
        <taxon>Mollusca</taxon>
        <taxon>Gastropoda</taxon>
        <taxon>Heterobranchia</taxon>
        <taxon>Euthyneura</taxon>
        <taxon>Panpulmonata</taxon>
        <taxon>Sacoglossa</taxon>
        <taxon>Placobranchoidea</taxon>
        <taxon>Plakobranchidae</taxon>
        <taxon>Plakobranchus</taxon>
    </lineage>
</organism>
<dbReference type="Gene3D" id="1.20.1070.10">
    <property type="entry name" value="Rhodopsin 7-helix transmembrane proteins"/>
    <property type="match status" value="1"/>
</dbReference>
<dbReference type="AlphaFoldDB" id="A0AAV3YWS3"/>
<dbReference type="PANTHER" id="PTHR46641">
    <property type="entry name" value="FMRFAMIDE RECEPTOR-RELATED"/>
    <property type="match status" value="1"/>
</dbReference>
<dbReference type="GO" id="GO:0016020">
    <property type="term" value="C:membrane"/>
    <property type="evidence" value="ECO:0007669"/>
    <property type="project" value="UniProtKB-SubCell"/>
</dbReference>
<keyword evidence="2 5" id="KW-0812">Transmembrane</keyword>
<evidence type="ECO:0000256" key="2">
    <source>
        <dbReference type="ARBA" id="ARBA00022692"/>
    </source>
</evidence>
<evidence type="ECO:0000313" key="8">
    <source>
        <dbReference type="Proteomes" id="UP000735302"/>
    </source>
</evidence>
<dbReference type="PANTHER" id="PTHR46641:SF18">
    <property type="entry name" value="G-PROTEIN COUPLED RECEPTORS FAMILY 1 PROFILE DOMAIN-CONTAINING PROTEIN"/>
    <property type="match status" value="1"/>
</dbReference>
<name>A0AAV3YWS3_9GAST</name>
<keyword evidence="3 5" id="KW-1133">Transmembrane helix</keyword>
<evidence type="ECO:0000256" key="1">
    <source>
        <dbReference type="ARBA" id="ARBA00004370"/>
    </source>
</evidence>
<feature type="transmembrane region" description="Helical" evidence="5">
    <location>
        <begin position="230"/>
        <end position="256"/>
    </location>
</feature>
<feature type="transmembrane region" description="Helical" evidence="5">
    <location>
        <begin position="94"/>
        <end position="119"/>
    </location>
</feature>
<dbReference type="InterPro" id="IPR019427">
    <property type="entry name" value="7TM_GPCR_serpentine_rcpt_Srw"/>
</dbReference>
<reference evidence="7 8" key="1">
    <citation type="journal article" date="2021" name="Elife">
        <title>Chloroplast acquisition without the gene transfer in kleptoplastic sea slugs, Plakobranchus ocellatus.</title>
        <authorList>
            <person name="Maeda T."/>
            <person name="Takahashi S."/>
            <person name="Yoshida T."/>
            <person name="Shimamura S."/>
            <person name="Takaki Y."/>
            <person name="Nagai Y."/>
            <person name="Toyoda A."/>
            <person name="Suzuki Y."/>
            <person name="Arimoto A."/>
            <person name="Ishii H."/>
            <person name="Satoh N."/>
            <person name="Nishiyama T."/>
            <person name="Hasebe M."/>
            <person name="Maruyama T."/>
            <person name="Minagawa J."/>
            <person name="Obokata J."/>
            <person name="Shigenobu S."/>
        </authorList>
    </citation>
    <scope>NUCLEOTIDE SEQUENCE [LARGE SCALE GENOMIC DNA]</scope>
</reference>
<gene>
    <name evidence="7" type="ORF">PoB_001333600</name>
</gene>
<dbReference type="InterPro" id="IPR052954">
    <property type="entry name" value="GPCR-Ligand_Int"/>
</dbReference>
<comment type="subcellular location">
    <subcellularLocation>
        <location evidence="1">Membrane</location>
    </subcellularLocation>
</comment>
<feature type="transmembrane region" description="Helical" evidence="5">
    <location>
        <begin position="54"/>
        <end position="82"/>
    </location>
</feature>
<protein>
    <submittedName>
        <fullName evidence="7">Chemosensory receptor a</fullName>
    </submittedName>
</protein>
<dbReference type="EMBL" id="BLXT01001607">
    <property type="protein sequence ID" value="GFN86830.1"/>
    <property type="molecule type" value="Genomic_DNA"/>
</dbReference>
<accession>A0AAV3YWS3</accession>
<dbReference type="InterPro" id="IPR017452">
    <property type="entry name" value="GPCR_Rhodpsn_7TM"/>
</dbReference>
<evidence type="ECO:0000259" key="6">
    <source>
        <dbReference type="PROSITE" id="PS50262"/>
    </source>
</evidence>
<sequence>MYMHSTEEDNTTCYPALDETTDNPFHLWEDHRKDSSISTPSLAVGILSNEQFDIIFLFLIYTSQLINNCAIIANSLSIAVFVKLGFSEPSNISLTALAICDFTLAVLFTWSNLCFWLTYHNVQLPFHGVNVTSLTGGAQSVFLSTTGAWITAFISFERCLCILFPLKVRRLITPRGTFVAMLIIILLTFGPSFFFYIRYKFVWVFNPNLNITILNTIPVNSELAILFEKISLVICGVIEPLLAFSIVLICTMLLVVQLRKISSWRLSVTSAKRQRVQPEEHPASSSSAAEARIPQKEERLVRMVVAITTIFILSYIPTCIMLVGHVVFDEFNLLGVYRRLFIVFTYIISLGQPISGSVNILIYYKMASKFRSVFRSLSRNHCRTVDYLTKLISYGSTLVAVFVEAADVSGDDNGRGDGVDADIALKAGRDSELSIGTSEQRLVR</sequence>
<keyword evidence="4 5" id="KW-0472">Membrane</keyword>
<evidence type="ECO:0000256" key="4">
    <source>
        <dbReference type="ARBA" id="ARBA00023136"/>
    </source>
</evidence>
<dbReference type="GO" id="GO:0008528">
    <property type="term" value="F:G protein-coupled peptide receptor activity"/>
    <property type="evidence" value="ECO:0007669"/>
    <property type="project" value="InterPro"/>
</dbReference>
<feature type="transmembrane region" description="Helical" evidence="5">
    <location>
        <begin position="340"/>
        <end position="364"/>
    </location>
</feature>
<dbReference type="Proteomes" id="UP000735302">
    <property type="component" value="Unassembled WGS sequence"/>
</dbReference>
<evidence type="ECO:0000313" key="7">
    <source>
        <dbReference type="EMBL" id="GFN86830.1"/>
    </source>
</evidence>
<feature type="transmembrane region" description="Helical" evidence="5">
    <location>
        <begin position="300"/>
        <end position="328"/>
    </location>
</feature>
<feature type="domain" description="G-protein coupled receptors family 1 profile" evidence="6">
    <location>
        <begin position="73"/>
        <end position="363"/>
    </location>
</feature>
<evidence type="ECO:0000256" key="3">
    <source>
        <dbReference type="ARBA" id="ARBA00022989"/>
    </source>
</evidence>
<feature type="transmembrane region" description="Helical" evidence="5">
    <location>
        <begin position="178"/>
        <end position="197"/>
    </location>
</feature>
<dbReference type="SUPFAM" id="SSF81321">
    <property type="entry name" value="Family A G protein-coupled receptor-like"/>
    <property type="match status" value="1"/>
</dbReference>
<feature type="transmembrane region" description="Helical" evidence="5">
    <location>
        <begin position="139"/>
        <end position="166"/>
    </location>
</feature>
<comment type="caution">
    <text evidence="7">The sequence shown here is derived from an EMBL/GenBank/DDBJ whole genome shotgun (WGS) entry which is preliminary data.</text>
</comment>
<keyword evidence="7" id="KW-0675">Receptor</keyword>
<keyword evidence="8" id="KW-1185">Reference proteome</keyword>